<evidence type="ECO:0000256" key="2">
    <source>
        <dbReference type="ARBA" id="ARBA00022803"/>
    </source>
</evidence>
<proteinExistence type="predicted"/>
<gene>
    <name evidence="5" type="ORF">Esi_0045_0041</name>
</gene>
<dbReference type="InterPro" id="IPR011990">
    <property type="entry name" value="TPR-like_helical_dom_sf"/>
</dbReference>
<dbReference type="EMBL" id="FN648652">
    <property type="protein sequence ID" value="CBJ26775.1"/>
    <property type="molecule type" value="Genomic_DNA"/>
</dbReference>
<dbReference type="SUPFAM" id="SSF48452">
    <property type="entry name" value="TPR-like"/>
    <property type="match status" value="1"/>
</dbReference>
<sequence>MHPDELNLRQAINAAAARSREDRGREALHLRGRLARFLRDAGPERYTEAEAEYDGWTKGLHAYGKTGGGGGRQLSPEDKKLLDQELAECVSEYMDIREHQGEDVEDLMWELLSVSKRVYGPNSKEVADHSDRFGRYLSKKQSYGQAEQLLKKALVMKERSLGRDHPEIAGILRAIGRVLFEVNALKDAGDAFDKALTIDTRHEETPADIIEDMRSLGMVYCRQGHYDKGESMYRKVVDMDKKLKGGEEDPSVITEMNVLAVLLYAQGKMDQEHGRVHSETVACLSWIAETHEKQEHYQDAEPILIEVVELNRQILGDGKPGVADSLTDLGELRRAQGNLAAAEGNHLEALQIRMDAYGENHESVAQSMQLLSLLLQSAGREDEAREYGRKVVSITEIVHNSDGRPSNTRSPGAHAGSAEEHVTGGQARRNHAKVAVEKSLTCLIGR</sequence>
<dbReference type="PANTHER" id="PTHR45641:SF19">
    <property type="entry name" value="NEPHROCYSTIN-3"/>
    <property type="match status" value="1"/>
</dbReference>
<accession>D7G1G7</accession>
<dbReference type="STRING" id="2880.D7G1G7"/>
<name>D7G1G7_ECTSI</name>
<dbReference type="Pfam" id="PF13424">
    <property type="entry name" value="TPR_12"/>
    <property type="match status" value="2"/>
</dbReference>
<reference evidence="5 6" key="1">
    <citation type="journal article" date="2010" name="Nature">
        <title>The Ectocarpus genome and the independent evolution of multicellularity in brown algae.</title>
        <authorList>
            <person name="Cock J.M."/>
            <person name="Sterck L."/>
            <person name="Rouze P."/>
            <person name="Scornet D."/>
            <person name="Allen A.E."/>
            <person name="Amoutzias G."/>
            <person name="Anthouard V."/>
            <person name="Artiguenave F."/>
            <person name="Aury J.M."/>
            <person name="Badger J.H."/>
            <person name="Beszteri B."/>
            <person name="Billiau K."/>
            <person name="Bonnet E."/>
            <person name="Bothwell J.H."/>
            <person name="Bowler C."/>
            <person name="Boyen C."/>
            <person name="Brownlee C."/>
            <person name="Carrano C.J."/>
            <person name="Charrier B."/>
            <person name="Cho G.Y."/>
            <person name="Coelho S.M."/>
            <person name="Collen J."/>
            <person name="Corre E."/>
            <person name="Da Silva C."/>
            <person name="Delage L."/>
            <person name="Delaroque N."/>
            <person name="Dittami S.M."/>
            <person name="Doulbeau S."/>
            <person name="Elias M."/>
            <person name="Farnham G."/>
            <person name="Gachon C.M."/>
            <person name="Gschloessl B."/>
            <person name="Heesch S."/>
            <person name="Jabbari K."/>
            <person name="Jubin C."/>
            <person name="Kawai H."/>
            <person name="Kimura K."/>
            <person name="Kloareg B."/>
            <person name="Kupper F.C."/>
            <person name="Lang D."/>
            <person name="Le Bail A."/>
            <person name="Leblanc C."/>
            <person name="Lerouge P."/>
            <person name="Lohr M."/>
            <person name="Lopez P.J."/>
            <person name="Martens C."/>
            <person name="Maumus F."/>
            <person name="Michel G."/>
            <person name="Miranda-Saavedra D."/>
            <person name="Morales J."/>
            <person name="Moreau H."/>
            <person name="Motomura T."/>
            <person name="Nagasato C."/>
            <person name="Napoli C.A."/>
            <person name="Nelson D.R."/>
            <person name="Nyvall-Collen P."/>
            <person name="Peters A.F."/>
            <person name="Pommier C."/>
            <person name="Potin P."/>
            <person name="Poulain J."/>
            <person name="Quesneville H."/>
            <person name="Read B."/>
            <person name="Rensing S.A."/>
            <person name="Ritter A."/>
            <person name="Rousvoal S."/>
            <person name="Samanta M."/>
            <person name="Samson G."/>
            <person name="Schroeder D.C."/>
            <person name="Segurens B."/>
            <person name="Strittmatter M."/>
            <person name="Tonon T."/>
            <person name="Tregear J.W."/>
            <person name="Valentin K."/>
            <person name="von Dassow P."/>
            <person name="Yamagishi T."/>
            <person name="Van de Peer Y."/>
            <person name="Wincker P."/>
        </authorList>
    </citation>
    <scope>NUCLEOTIDE SEQUENCE [LARGE SCALE GENOMIC DNA]</scope>
    <source>
        <strain evidence="6">Ec32 / CCAP1310/4</strain>
    </source>
</reference>
<dbReference type="PROSITE" id="PS50005">
    <property type="entry name" value="TPR"/>
    <property type="match status" value="2"/>
</dbReference>
<keyword evidence="2 3" id="KW-0802">TPR repeat</keyword>
<evidence type="ECO:0000256" key="3">
    <source>
        <dbReference type="PROSITE-ProRule" id="PRU00339"/>
    </source>
</evidence>
<evidence type="ECO:0000313" key="5">
    <source>
        <dbReference type="EMBL" id="CBJ26775.1"/>
    </source>
</evidence>
<dbReference type="OMA" id="MNKIIHG"/>
<dbReference type="PANTHER" id="PTHR45641">
    <property type="entry name" value="TETRATRICOPEPTIDE REPEAT PROTEIN (AFU_ORTHOLOGUE AFUA_6G03870)"/>
    <property type="match status" value="1"/>
</dbReference>
<protein>
    <submittedName>
        <fullName evidence="5">Tetratricopeptide repeat family</fullName>
    </submittedName>
</protein>
<feature type="region of interest" description="Disordered" evidence="4">
    <location>
        <begin position="400"/>
        <end position="431"/>
    </location>
</feature>
<dbReference type="InterPro" id="IPR019734">
    <property type="entry name" value="TPR_rpt"/>
</dbReference>
<organism evidence="5 6">
    <name type="scientific">Ectocarpus siliculosus</name>
    <name type="common">Brown alga</name>
    <name type="synonym">Conferva siliculosa</name>
    <dbReference type="NCBI Taxonomy" id="2880"/>
    <lineage>
        <taxon>Eukaryota</taxon>
        <taxon>Sar</taxon>
        <taxon>Stramenopiles</taxon>
        <taxon>Ochrophyta</taxon>
        <taxon>PX clade</taxon>
        <taxon>Phaeophyceae</taxon>
        <taxon>Ectocarpales</taxon>
        <taxon>Ectocarpaceae</taxon>
        <taxon>Ectocarpus</taxon>
    </lineage>
</organism>
<keyword evidence="6" id="KW-1185">Reference proteome</keyword>
<feature type="repeat" description="TPR" evidence="3">
    <location>
        <begin position="210"/>
        <end position="243"/>
    </location>
</feature>
<dbReference type="Proteomes" id="UP000002630">
    <property type="component" value="Linkage Group LG18"/>
</dbReference>
<dbReference type="EMBL" id="FN649743">
    <property type="protein sequence ID" value="CBJ26775.1"/>
    <property type="molecule type" value="Genomic_DNA"/>
</dbReference>
<dbReference type="eggNOG" id="KOG1840">
    <property type="taxonomic scope" value="Eukaryota"/>
</dbReference>
<keyword evidence="1" id="KW-0677">Repeat</keyword>
<dbReference type="AlphaFoldDB" id="D7G1G7"/>
<evidence type="ECO:0000256" key="1">
    <source>
        <dbReference type="ARBA" id="ARBA00022737"/>
    </source>
</evidence>
<dbReference type="SMART" id="SM00028">
    <property type="entry name" value="TPR"/>
    <property type="match status" value="5"/>
</dbReference>
<dbReference type="InParanoid" id="D7G1G7"/>
<dbReference type="Gene3D" id="1.25.40.10">
    <property type="entry name" value="Tetratricopeptide repeat domain"/>
    <property type="match status" value="2"/>
</dbReference>
<feature type="repeat" description="TPR" evidence="3">
    <location>
        <begin position="169"/>
        <end position="202"/>
    </location>
</feature>
<evidence type="ECO:0000256" key="4">
    <source>
        <dbReference type="SAM" id="MobiDB-lite"/>
    </source>
</evidence>
<evidence type="ECO:0000313" key="6">
    <source>
        <dbReference type="Proteomes" id="UP000002630"/>
    </source>
</evidence>
<dbReference type="OrthoDB" id="47749at2759"/>
<dbReference type="Pfam" id="PF13374">
    <property type="entry name" value="TPR_10"/>
    <property type="match status" value="1"/>
</dbReference>